<dbReference type="InterPro" id="IPR000582">
    <property type="entry name" value="Acyl-CoA-binding_protein"/>
</dbReference>
<feature type="region of interest" description="Disordered" evidence="2">
    <location>
        <begin position="638"/>
        <end position="663"/>
    </location>
</feature>
<dbReference type="InterPro" id="IPR022408">
    <property type="entry name" value="Acyl-CoA-binding_prot_CS"/>
</dbReference>
<evidence type="ECO:0000256" key="1">
    <source>
        <dbReference type="ARBA" id="ARBA00023121"/>
    </source>
</evidence>
<feature type="domain" description="ACB" evidence="3">
    <location>
        <begin position="7"/>
        <end position="96"/>
    </location>
</feature>
<feature type="compositionally biased region" description="Gly residues" evidence="2">
    <location>
        <begin position="373"/>
        <end position="382"/>
    </location>
</feature>
<gene>
    <name evidence="4" type="ORF">OC842_002360</name>
</gene>
<comment type="caution">
    <text evidence="4">The sequence shown here is derived from an EMBL/GenBank/DDBJ whole genome shotgun (WGS) entry which is preliminary data.</text>
</comment>
<dbReference type="Proteomes" id="UP001176521">
    <property type="component" value="Unassembled WGS sequence"/>
</dbReference>
<dbReference type="SUPFAM" id="SSF47027">
    <property type="entry name" value="Acyl-CoA binding protein"/>
    <property type="match status" value="1"/>
</dbReference>
<organism evidence="4 5">
    <name type="scientific">Tilletia horrida</name>
    <dbReference type="NCBI Taxonomy" id="155126"/>
    <lineage>
        <taxon>Eukaryota</taxon>
        <taxon>Fungi</taxon>
        <taxon>Dikarya</taxon>
        <taxon>Basidiomycota</taxon>
        <taxon>Ustilaginomycotina</taxon>
        <taxon>Exobasidiomycetes</taxon>
        <taxon>Tilletiales</taxon>
        <taxon>Tilletiaceae</taxon>
        <taxon>Tilletia</taxon>
    </lineage>
</organism>
<dbReference type="PRINTS" id="PR00689">
    <property type="entry name" value="ACOABINDINGP"/>
</dbReference>
<proteinExistence type="predicted"/>
<dbReference type="PROSITE" id="PS00880">
    <property type="entry name" value="ACB_1"/>
    <property type="match status" value="1"/>
</dbReference>
<sequence>MSSTALIDALFMRTVDIVQSLPKAGPIQTSYEEKLALYSLYKQATEGDVNFTRPGMFDMLGRAKWDAWAKRKGLPSRDAKQLYVESMLAILRRFSDRPQAIALIEELESFSGDVEQQIMDGSFAQDDESEDTPPRAASASRRTKAQGRGKEARRPAEISDDEDEEEDDDDEDEDDDDEEDEDEDEEELDEAETYRRTGPGGAGRPGVPPGVLSPPGPSTSGRQGLPPQAFYGRYGGNVTGGGPPSSWSQQSFTGPGNRPPSVTGGMRGPPPPAGSAYYGSGGGGGGRAPSVAGTSFSGAAPPGVSHPSFPSHGGGVGQHSMSYYSTASHAHAHAQPHPQPQQFRGSEASFGLANLRNTAPPAHYAPSSVGGRSVAGGMGGGPRSEAGQFPPGALIGPGPIGGRAGSVTGPMASSVTGGASGAMVVSSGPAAGGGATPTAAAAAPLRPEVDLALQSIQASLAALHERLNRVESSGRDAEHHGSVFSQLFRGTGGAGRGGTGANGDRRQRGALGSAYAGFADAFHDIAVLLGFRRGHTRPGATPSFYQTGGAGGANGSGGGNAVLTLAVRLGLAAVNLAVRLALDVTSVVILLSLLLTLTKRLTGRGDPLLLLRLIRRWTGVRPRTLIAATTSAAAAVAGGSVSGGGAKSGRAVGGSGGGSGSGA</sequence>
<dbReference type="GO" id="GO:0000062">
    <property type="term" value="F:fatty-acyl-CoA binding"/>
    <property type="evidence" value="ECO:0007669"/>
    <property type="project" value="InterPro"/>
</dbReference>
<dbReference type="InterPro" id="IPR035984">
    <property type="entry name" value="Acyl-CoA-binding_sf"/>
</dbReference>
<evidence type="ECO:0000256" key="2">
    <source>
        <dbReference type="SAM" id="MobiDB-lite"/>
    </source>
</evidence>
<feature type="compositionally biased region" description="Basic and acidic residues" evidence="2">
    <location>
        <begin position="148"/>
        <end position="157"/>
    </location>
</feature>
<feature type="compositionally biased region" description="Acidic residues" evidence="2">
    <location>
        <begin position="158"/>
        <end position="191"/>
    </location>
</feature>
<dbReference type="PANTHER" id="PTHR23310">
    <property type="entry name" value="ACYL-COA-BINDING PROTEIN, ACBP"/>
    <property type="match status" value="1"/>
</dbReference>
<dbReference type="AlphaFoldDB" id="A0AAN6GDU0"/>
<evidence type="ECO:0000259" key="3">
    <source>
        <dbReference type="PROSITE" id="PS51228"/>
    </source>
</evidence>
<dbReference type="InterPro" id="IPR014352">
    <property type="entry name" value="FERM/acyl-CoA-bd_prot_sf"/>
</dbReference>
<dbReference type="PANTHER" id="PTHR23310:SF133">
    <property type="entry name" value="COA BINDING PROTEIN, PUTATIVE (AFU_ORTHOLOGUE AFUA_1G12300)-RELATED"/>
    <property type="match status" value="1"/>
</dbReference>
<feature type="region of interest" description="Disordered" evidence="2">
    <location>
        <begin position="122"/>
        <end position="321"/>
    </location>
</feature>
<feature type="region of interest" description="Disordered" evidence="2">
    <location>
        <begin position="357"/>
        <end position="418"/>
    </location>
</feature>
<evidence type="ECO:0000313" key="5">
    <source>
        <dbReference type="Proteomes" id="UP001176521"/>
    </source>
</evidence>
<protein>
    <recommendedName>
        <fullName evidence="3">ACB domain-containing protein</fullName>
    </recommendedName>
</protein>
<feature type="compositionally biased region" description="Pro residues" evidence="2">
    <location>
        <begin position="206"/>
        <end position="217"/>
    </location>
</feature>
<keyword evidence="5" id="KW-1185">Reference proteome</keyword>
<dbReference type="PROSITE" id="PS51228">
    <property type="entry name" value="ACB_2"/>
    <property type="match status" value="1"/>
</dbReference>
<dbReference type="GO" id="GO:0006631">
    <property type="term" value="P:fatty acid metabolic process"/>
    <property type="evidence" value="ECO:0007669"/>
    <property type="project" value="TreeGrafter"/>
</dbReference>
<dbReference type="EMBL" id="JAPDMQ010000098">
    <property type="protein sequence ID" value="KAK0535318.1"/>
    <property type="molecule type" value="Genomic_DNA"/>
</dbReference>
<keyword evidence="1" id="KW-0446">Lipid-binding</keyword>
<evidence type="ECO:0000313" key="4">
    <source>
        <dbReference type="EMBL" id="KAK0535318.1"/>
    </source>
</evidence>
<reference evidence="4" key="1">
    <citation type="journal article" date="2023" name="PhytoFront">
        <title>Draft Genome Resources of Seven Strains of Tilletia horrida, Causal Agent of Kernel Smut of Rice.</title>
        <authorList>
            <person name="Khanal S."/>
            <person name="Antony Babu S."/>
            <person name="Zhou X.G."/>
        </authorList>
    </citation>
    <scope>NUCLEOTIDE SEQUENCE</scope>
    <source>
        <strain evidence="4">TX3</strain>
    </source>
</reference>
<dbReference type="FunFam" id="1.20.80.10:FF:000010">
    <property type="entry name" value="Acyl-CoA-binding domain-containing protein 5"/>
    <property type="match status" value="1"/>
</dbReference>
<dbReference type="Gene3D" id="1.20.80.10">
    <property type="match status" value="1"/>
</dbReference>
<name>A0AAN6GDU0_9BASI</name>
<dbReference type="Pfam" id="PF00887">
    <property type="entry name" value="ACBP"/>
    <property type="match status" value="1"/>
</dbReference>
<feature type="compositionally biased region" description="Gly residues" evidence="2">
    <location>
        <begin position="233"/>
        <end position="243"/>
    </location>
</feature>
<accession>A0AAN6GDU0</accession>
<feature type="compositionally biased region" description="Gly residues" evidence="2">
    <location>
        <begin position="640"/>
        <end position="663"/>
    </location>
</feature>